<dbReference type="Proteomes" id="UP000321820">
    <property type="component" value="Chromosome"/>
</dbReference>
<dbReference type="CDD" id="cd17332">
    <property type="entry name" value="MFS_MelB_like"/>
    <property type="match status" value="1"/>
</dbReference>
<evidence type="ECO:0000256" key="2">
    <source>
        <dbReference type="SAM" id="Phobius"/>
    </source>
</evidence>
<dbReference type="NCBIfam" id="TIGR00792">
    <property type="entry name" value="gph"/>
    <property type="match status" value="1"/>
</dbReference>
<protein>
    <submittedName>
        <fullName evidence="3">MFS transporter</fullName>
    </submittedName>
</protein>
<dbReference type="GO" id="GO:0006814">
    <property type="term" value="P:sodium ion transport"/>
    <property type="evidence" value="ECO:0007669"/>
    <property type="project" value="InterPro"/>
</dbReference>
<dbReference type="RefSeq" id="WP_147647437.1">
    <property type="nucleotide sequence ID" value="NZ_CP042806.1"/>
</dbReference>
<keyword evidence="2" id="KW-0472">Membrane</keyword>
<feature type="transmembrane region" description="Helical" evidence="2">
    <location>
        <begin position="355"/>
        <end position="379"/>
    </location>
</feature>
<dbReference type="GO" id="GO:0015293">
    <property type="term" value="F:symporter activity"/>
    <property type="evidence" value="ECO:0007669"/>
    <property type="project" value="InterPro"/>
</dbReference>
<organism evidence="3 4">
    <name type="scientific">Terriglobus albidus</name>
    <dbReference type="NCBI Taxonomy" id="1592106"/>
    <lineage>
        <taxon>Bacteria</taxon>
        <taxon>Pseudomonadati</taxon>
        <taxon>Acidobacteriota</taxon>
        <taxon>Terriglobia</taxon>
        <taxon>Terriglobales</taxon>
        <taxon>Acidobacteriaceae</taxon>
        <taxon>Terriglobus</taxon>
    </lineage>
</organism>
<dbReference type="EMBL" id="CP042806">
    <property type="protein sequence ID" value="QEE28247.1"/>
    <property type="molecule type" value="Genomic_DNA"/>
</dbReference>
<dbReference type="InterPro" id="IPR001927">
    <property type="entry name" value="Na/Gal_symport"/>
</dbReference>
<feature type="transmembrane region" description="Helical" evidence="2">
    <location>
        <begin position="103"/>
        <end position="131"/>
    </location>
</feature>
<dbReference type="PANTHER" id="PTHR11328:SF24">
    <property type="entry name" value="MAJOR FACILITATOR SUPERFAMILY (MFS) PROFILE DOMAIN-CONTAINING PROTEIN"/>
    <property type="match status" value="1"/>
</dbReference>
<dbReference type="Gene3D" id="1.20.1250.20">
    <property type="entry name" value="MFS general substrate transporter like domains"/>
    <property type="match status" value="1"/>
</dbReference>
<dbReference type="GO" id="GO:0005886">
    <property type="term" value="C:plasma membrane"/>
    <property type="evidence" value="ECO:0007669"/>
    <property type="project" value="TreeGrafter"/>
</dbReference>
<accession>A0A5B9ED34</accession>
<feature type="transmembrane region" description="Helical" evidence="2">
    <location>
        <begin position="287"/>
        <end position="307"/>
    </location>
</feature>
<dbReference type="AlphaFoldDB" id="A0A5B9ED34"/>
<dbReference type="Pfam" id="PF13347">
    <property type="entry name" value="MFS_2"/>
    <property type="match status" value="1"/>
</dbReference>
<feature type="transmembrane region" description="Helical" evidence="2">
    <location>
        <begin position="143"/>
        <end position="164"/>
    </location>
</feature>
<keyword evidence="2" id="KW-1133">Transmembrane helix</keyword>
<feature type="transmembrane region" description="Helical" evidence="2">
    <location>
        <begin position="224"/>
        <end position="249"/>
    </location>
</feature>
<feature type="transmembrane region" description="Helical" evidence="2">
    <location>
        <begin position="261"/>
        <end position="280"/>
    </location>
</feature>
<dbReference type="GO" id="GO:0008643">
    <property type="term" value="P:carbohydrate transport"/>
    <property type="evidence" value="ECO:0007669"/>
    <property type="project" value="InterPro"/>
</dbReference>
<dbReference type="InterPro" id="IPR039672">
    <property type="entry name" value="MFS_2"/>
</dbReference>
<feature type="transmembrane region" description="Helical" evidence="2">
    <location>
        <begin position="176"/>
        <end position="198"/>
    </location>
</feature>
<evidence type="ECO:0000313" key="4">
    <source>
        <dbReference type="Proteomes" id="UP000321820"/>
    </source>
</evidence>
<dbReference type="OrthoDB" id="9764596at2"/>
<keyword evidence="4" id="KW-1185">Reference proteome</keyword>
<reference evidence="3 4" key="1">
    <citation type="submission" date="2019-08" db="EMBL/GenBank/DDBJ databases">
        <title>Complete genome sequence of Terriglobus albidus strain ORNL.</title>
        <authorList>
            <person name="Podar M."/>
        </authorList>
    </citation>
    <scope>NUCLEOTIDE SEQUENCE [LARGE SCALE GENOMIC DNA]</scope>
    <source>
        <strain evidence="3 4">ORNL</strain>
    </source>
</reference>
<feature type="transmembrane region" description="Helical" evidence="2">
    <location>
        <begin position="7"/>
        <end position="27"/>
    </location>
</feature>
<dbReference type="PANTHER" id="PTHR11328">
    <property type="entry name" value="MAJOR FACILITATOR SUPERFAMILY DOMAIN-CONTAINING PROTEIN"/>
    <property type="match status" value="1"/>
</dbReference>
<keyword evidence="2" id="KW-0812">Transmembrane</keyword>
<feature type="transmembrane region" description="Helical" evidence="2">
    <location>
        <begin position="33"/>
        <end position="55"/>
    </location>
</feature>
<sequence>MLKTRLSYAASEVAGQLIFCVVSFYLLKFYTDVYGISAAAAGTILLATRCLDAVDAPLWGILFDRTHSPLGKSRPWFLWLCCPFAIFGVLTFLTPHLSGTAKVVYAGVTYAICSILYTGINTPVTSILSGLTSESRERVTLTTFRMFGSKLAVLFVNLTVLRLVDRVGGGNDRRGFLIVMSLYAVGSVLLYLTAFRNLRETVVEEHKKIALRESLRAIRGNHPWLITFASGLFFWIAFIARISAAPYFFEYTLHRRDLISIANSLDFVSLGTVFLLPWLCRKTSKRNLWAAGLLGCFAGQLLLAAGARAHSVPLILTGWGLGFFASGAAMAMPFTILSDSVDYGEWRCGIRATGFLTAIGFSFCLKAGSGLGGALPAWILDRYHYIPHTQQTAASLHGISLSFIWLPAVAYALATIPVLFYQRYERLEPQIRKDLELRRAAAVAMSAGI</sequence>
<evidence type="ECO:0000313" key="3">
    <source>
        <dbReference type="EMBL" id="QEE28247.1"/>
    </source>
</evidence>
<comment type="similarity">
    <text evidence="1">Belongs to the sodium:galactoside symporter (TC 2.A.2) family.</text>
</comment>
<dbReference type="InterPro" id="IPR036259">
    <property type="entry name" value="MFS_trans_sf"/>
</dbReference>
<feature type="transmembrane region" description="Helical" evidence="2">
    <location>
        <begin position="76"/>
        <end position="97"/>
    </location>
</feature>
<dbReference type="SUPFAM" id="SSF103473">
    <property type="entry name" value="MFS general substrate transporter"/>
    <property type="match status" value="1"/>
</dbReference>
<dbReference type="KEGG" id="talb:FTW19_09690"/>
<proteinExistence type="inferred from homology"/>
<evidence type="ECO:0000256" key="1">
    <source>
        <dbReference type="ARBA" id="ARBA00009617"/>
    </source>
</evidence>
<name>A0A5B9ED34_9BACT</name>
<gene>
    <name evidence="3" type="ORF">FTW19_09690</name>
</gene>
<feature type="transmembrane region" description="Helical" evidence="2">
    <location>
        <begin position="399"/>
        <end position="421"/>
    </location>
</feature>
<feature type="transmembrane region" description="Helical" evidence="2">
    <location>
        <begin position="313"/>
        <end position="334"/>
    </location>
</feature>